<dbReference type="Proteomes" id="UP000318380">
    <property type="component" value="Unassembled WGS sequence"/>
</dbReference>
<organism evidence="2 3">
    <name type="scientific">Kribbella amoyensis</name>
    <dbReference type="NCBI Taxonomy" id="996641"/>
    <lineage>
        <taxon>Bacteria</taxon>
        <taxon>Bacillati</taxon>
        <taxon>Actinomycetota</taxon>
        <taxon>Actinomycetes</taxon>
        <taxon>Propionibacteriales</taxon>
        <taxon>Kribbellaceae</taxon>
        <taxon>Kribbella</taxon>
    </lineage>
</organism>
<keyword evidence="3" id="KW-1185">Reference proteome</keyword>
<dbReference type="PRINTS" id="PR00364">
    <property type="entry name" value="DISEASERSIST"/>
</dbReference>
<dbReference type="Gene3D" id="1.10.260.40">
    <property type="entry name" value="lambda repressor-like DNA-binding domains"/>
    <property type="match status" value="1"/>
</dbReference>
<name>A0A561B369_9ACTN</name>
<protein>
    <submittedName>
        <fullName evidence="2">NB-ARC domain-containing protein</fullName>
    </submittedName>
</protein>
<dbReference type="Gene3D" id="3.40.50.300">
    <property type="entry name" value="P-loop containing nucleotide triphosphate hydrolases"/>
    <property type="match status" value="1"/>
</dbReference>
<dbReference type="SUPFAM" id="SSF52540">
    <property type="entry name" value="P-loop containing nucleoside triphosphate hydrolases"/>
    <property type="match status" value="1"/>
</dbReference>
<dbReference type="PANTHER" id="PTHR47691">
    <property type="entry name" value="REGULATOR-RELATED"/>
    <property type="match status" value="1"/>
</dbReference>
<proteinExistence type="predicted"/>
<dbReference type="EMBL" id="VIVK01000003">
    <property type="protein sequence ID" value="TWD73306.1"/>
    <property type="molecule type" value="Genomic_DNA"/>
</dbReference>
<comment type="caution">
    <text evidence="2">The sequence shown here is derived from an EMBL/GenBank/DDBJ whole genome shotgun (WGS) entry which is preliminary data.</text>
</comment>
<reference evidence="2 3" key="1">
    <citation type="submission" date="2019-06" db="EMBL/GenBank/DDBJ databases">
        <title>Sequencing the genomes of 1000 actinobacteria strains.</title>
        <authorList>
            <person name="Klenk H.-P."/>
        </authorList>
    </citation>
    <scope>NUCLEOTIDE SEQUENCE [LARGE SCALE GENOMIC DNA]</scope>
    <source>
        <strain evidence="2 3">DSM 24683</strain>
    </source>
</reference>
<dbReference type="InterPro" id="IPR001387">
    <property type="entry name" value="Cro/C1-type_HTH"/>
</dbReference>
<dbReference type="PROSITE" id="PS50943">
    <property type="entry name" value="HTH_CROC1"/>
    <property type="match status" value="1"/>
</dbReference>
<dbReference type="GO" id="GO:0043531">
    <property type="term" value="F:ADP binding"/>
    <property type="evidence" value="ECO:0007669"/>
    <property type="project" value="InterPro"/>
</dbReference>
<dbReference type="OrthoDB" id="4326794at2"/>
<dbReference type="InterPro" id="IPR010982">
    <property type="entry name" value="Lambda_DNA-bd_dom_sf"/>
</dbReference>
<dbReference type="InterPro" id="IPR027417">
    <property type="entry name" value="P-loop_NTPase"/>
</dbReference>
<evidence type="ECO:0000313" key="2">
    <source>
        <dbReference type="EMBL" id="TWD73306.1"/>
    </source>
</evidence>
<sequence length="780" mass="83430">MDTTFGGLLRRFRRERSLSQEALAHSAKVSIEAVRALEGNRRRFPRTSTVALLADALGCTPAERSMLEAAAARTSEPLRQLPPPLTDFTGRDSELDVLATHLRAGVTSPAVPVAAVTGMGGIGKTTLALQVANEVADQFPDGQLMLDLRGFSSSGPIEPPAALGILLRALGTPAGQVPSELAEATALYRSAIAGRRVLLVLDNAADSAQVEPLIPGVAGSAVVITSRRVLSGLPSARGLQLAGLTRAEAVRLLAEVGGPAVSAEPAAAERIVEYCARLPLAVRLAGVRLIGRSARAVRNLADRLADESRRMDALDDHGRGVRGSIAVSVEGLAASDDPLDVEAARILPLVAVVDGSDLSVRTASRVAGVSPELADRLLDRLADVSLLEARTPTRYHLHDLIASYFGERTTASQQRRIRMAVLRTHSALLWRVKDLSARRSPRLRESWGQPDWATDATDLADRAAVLDLLDDERDALLATLRWAVNGSAAERELSVRIGVAMSYYGIARKRWAEWRDVAALTAPLATDAATRAMLLADHGLARSELGDFEHAAEPLVQAVDVLAAVDNPSFEISTLVNLSHVLERSGRLKEGLRYGLRARDLAASIGDREDEALALLVLGMISGGLGDAAQHEYFAGAVDAMRSAGPPRGLATVLQQISLSYRECGDLSAAVGPLEESLRIYQEDDAGPYLPEIQEDLGWLRHLSGDTEAALRSLAEALSGAQKFQLWDREASVRVRRGQILADAGQRDEARDELTAALAVYRERGLGARAEEARQLLSSL</sequence>
<feature type="domain" description="HTH cro/C1-type" evidence="1">
    <location>
        <begin position="9"/>
        <end position="64"/>
    </location>
</feature>
<evidence type="ECO:0000313" key="3">
    <source>
        <dbReference type="Proteomes" id="UP000318380"/>
    </source>
</evidence>
<dbReference type="InterPro" id="IPR002182">
    <property type="entry name" value="NB-ARC"/>
</dbReference>
<dbReference type="AlphaFoldDB" id="A0A561B369"/>
<accession>A0A561B369</accession>
<dbReference type="Pfam" id="PF13560">
    <property type="entry name" value="HTH_31"/>
    <property type="match status" value="1"/>
</dbReference>
<dbReference type="SMART" id="SM00530">
    <property type="entry name" value="HTH_XRE"/>
    <property type="match status" value="1"/>
</dbReference>
<dbReference type="Pfam" id="PF00931">
    <property type="entry name" value="NB-ARC"/>
    <property type="match status" value="1"/>
</dbReference>
<dbReference type="InterPro" id="IPR011990">
    <property type="entry name" value="TPR-like_helical_dom_sf"/>
</dbReference>
<evidence type="ECO:0000259" key="1">
    <source>
        <dbReference type="PROSITE" id="PS50943"/>
    </source>
</evidence>
<dbReference type="PANTHER" id="PTHR47691:SF3">
    <property type="entry name" value="HTH-TYPE TRANSCRIPTIONAL REGULATOR RV0890C-RELATED"/>
    <property type="match status" value="1"/>
</dbReference>
<dbReference type="SUPFAM" id="SSF47413">
    <property type="entry name" value="lambda repressor-like DNA-binding domains"/>
    <property type="match status" value="1"/>
</dbReference>
<gene>
    <name evidence="2" type="ORF">FB561_7195</name>
</gene>
<dbReference type="RefSeq" id="WP_145814491.1">
    <property type="nucleotide sequence ID" value="NZ_VIVK01000003.1"/>
</dbReference>
<dbReference type="Gene3D" id="1.25.40.10">
    <property type="entry name" value="Tetratricopeptide repeat domain"/>
    <property type="match status" value="1"/>
</dbReference>
<dbReference type="SUPFAM" id="SSF48452">
    <property type="entry name" value="TPR-like"/>
    <property type="match status" value="2"/>
</dbReference>
<dbReference type="CDD" id="cd00093">
    <property type="entry name" value="HTH_XRE"/>
    <property type="match status" value="1"/>
</dbReference>
<dbReference type="GO" id="GO:0003677">
    <property type="term" value="F:DNA binding"/>
    <property type="evidence" value="ECO:0007669"/>
    <property type="project" value="InterPro"/>
</dbReference>